<keyword evidence="5" id="KW-0547">Nucleotide-binding</keyword>
<dbReference type="CDD" id="cd03257">
    <property type="entry name" value="ABC_NikE_OppD_transporters"/>
    <property type="match status" value="1"/>
</dbReference>
<evidence type="ECO:0000256" key="4">
    <source>
        <dbReference type="ARBA" id="ARBA00022475"/>
    </source>
</evidence>
<dbReference type="InterPro" id="IPR013563">
    <property type="entry name" value="Oligopep_ABC_C"/>
</dbReference>
<evidence type="ECO:0000256" key="7">
    <source>
        <dbReference type="ARBA" id="ARBA00023136"/>
    </source>
</evidence>
<gene>
    <name evidence="9" type="ORF">ABT317_31030</name>
</gene>
<protein>
    <submittedName>
        <fullName evidence="9">ABC transporter ATP-binding protein</fullName>
    </submittedName>
</protein>
<dbReference type="RefSeq" id="WP_086722448.1">
    <property type="nucleotide sequence ID" value="NZ_MUBM01000007.1"/>
</dbReference>
<dbReference type="Pfam" id="PF00005">
    <property type="entry name" value="ABC_tran"/>
    <property type="match status" value="1"/>
</dbReference>
<dbReference type="GO" id="GO:0005524">
    <property type="term" value="F:ATP binding"/>
    <property type="evidence" value="ECO:0007669"/>
    <property type="project" value="UniProtKB-KW"/>
</dbReference>
<organism evidence="9 10">
    <name type="scientific">Streptomyces carpinensis</name>
    <dbReference type="NCBI Taxonomy" id="66369"/>
    <lineage>
        <taxon>Bacteria</taxon>
        <taxon>Bacillati</taxon>
        <taxon>Actinomycetota</taxon>
        <taxon>Actinomycetes</taxon>
        <taxon>Kitasatosporales</taxon>
        <taxon>Streptomycetaceae</taxon>
        <taxon>Streptomyces</taxon>
    </lineage>
</organism>
<comment type="subcellular location">
    <subcellularLocation>
        <location evidence="1">Cell membrane</location>
        <topology evidence="1">Peripheral membrane protein</topology>
    </subcellularLocation>
</comment>
<keyword evidence="7" id="KW-0472">Membrane</keyword>
<reference evidence="9 10" key="1">
    <citation type="submission" date="2024-06" db="EMBL/GenBank/DDBJ databases">
        <title>The Natural Products Discovery Center: Release of the First 8490 Sequenced Strains for Exploring Actinobacteria Biosynthetic Diversity.</title>
        <authorList>
            <person name="Kalkreuter E."/>
            <person name="Kautsar S.A."/>
            <person name="Yang D."/>
            <person name="Bader C.D."/>
            <person name="Teijaro C.N."/>
            <person name="Fluegel L."/>
            <person name="Davis C.M."/>
            <person name="Simpson J.R."/>
            <person name="Lauterbach L."/>
            <person name="Steele A.D."/>
            <person name="Gui C."/>
            <person name="Meng S."/>
            <person name="Li G."/>
            <person name="Viehrig K."/>
            <person name="Ye F."/>
            <person name="Su P."/>
            <person name="Kiefer A.F."/>
            <person name="Nichols A."/>
            <person name="Cepeda A.J."/>
            <person name="Yan W."/>
            <person name="Fan B."/>
            <person name="Jiang Y."/>
            <person name="Adhikari A."/>
            <person name="Zheng C.-J."/>
            <person name="Schuster L."/>
            <person name="Cowan T.M."/>
            <person name="Smanski M.J."/>
            <person name="Chevrette M.G."/>
            <person name="De Carvalho L.P.S."/>
            <person name="Shen B."/>
        </authorList>
    </citation>
    <scope>NUCLEOTIDE SEQUENCE [LARGE SCALE GENOMIC DNA]</scope>
    <source>
        <strain evidence="9 10">NPDC000634</strain>
    </source>
</reference>
<dbReference type="SMART" id="SM00382">
    <property type="entry name" value="AAA"/>
    <property type="match status" value="1"/>
</dbReference>
<dbReference type="PANTHER" id="PTHR43297:SF2">
    <property type="entry name" value="DIPEPTIDE TRANSPORT ATP-BINDING PROTEIN DPPD"/>
    <property type="match status" value="1"/>
</dbReference>
<name>A0ABV1WBV3_9ACTN</name>
<dbReference type="InterPro" id="IPR003439">
    <property type="entry name" value="ABC_transporter-like_ATP-bd"/>
</dbReference>
<dbReference type="SUPFAM" id="SSF52540">
    <property type="entry name" value="P-loop containing nucleoside triphosphate hydrolases"/>
    <property type="match status" value="1"/>
</dbReference>
<dbReference type="Proteomes" id="UP001458415">
    <property type="component" value="Unassembled WGS sequence"/>
</dbReference>
<dbReference type="Gene3D" id="3.40.50.300">
    <property type="entry name" value="P-loop containing nucleotide triphosphate hydrolases"/>
    <property type="match status" value="1"/>
</dbReference>
<feature type="domain" description="ABC transporter" evidence="8">
    <location>
        <begin position="11"/>
        <end position="256"/>
    </location>
</feature>
<evidence type="ECO:0000256" key="3">
    <source>
        <dbReference type="ARBA" id="ARBA00022448"/>
    </source>
</evidence>
<evidence type="ECO:0000313" key="9">
    <source>
        <dbReference type="EMBL" id="MER6981288.1"/>
    </source>
</evidence>
<evidence type="ECO:0000259" key="8">
    <source>
        <dbReference type="PROSITE" id="PS50893"/>
    </source>
</evidence>
<dbReference type="PANTHER" id="PTHR43297">
    <property type="entry name" value="OLIGOPEPTIDE TRANSPORT ATP-BINDING PROTEIN APPD"/>
    <property type="match status" value="1"/>
</dbReference>
<keyword evidence="10" id="KW-1185">Reference proteome</keyword>
<evidence type="ECO:0000256" key="5">
    <source>
        <dbReference type="ARBA" id="ARBA00022741"/>
    </source>
</evidence>
<keyword evidence="6 9" id="KW-0067">ATP-binding</keyword>
<comment type="similarity">
    <text evidence="2">Belongs to the ABC transporter superfamily.</text>
</comment>
<comment type="caution">
    <text evidence="9">The sequence shown here is derived from an EMBL/GenBank/DDBJ whole genome shotgun (WGS) entry which is preliminary data.</text>
</comment>
<accession>A0ABV1WBV3</accession>
<evidence type="ECO:0000256" key="2">
    <source>
        <dbReference type="ARBA" id="ARBA00005417"/>
    </source>
</evidence>
<sequence length="322" mass="34667">MSEDLLVLDRLRLEVPAGRRQWRTLVDDVSLTVAPGEAVGLVGESGSGKSMTARSVLRLTPPGARLGGRISFDDTSVLELGTRELRALRARRIAMIFQEPRAHINPVRSIGDFLTEAQITNLSASPKQAHAKAVRLLADVGITDGERRMRQHPHELSGGLLQRVMIASVLAAEPDLVLADEPTTALDVTTQSEVMAVLDELRRDRGMAMLLITHDIGLAAATCDRIGVMYAGRIVEVQSAEALTESPRHPYSRGLLSSRPSLDRVVHPLPVVPGRAVAAFEAEEGCAFAPRCAVSTPECSAVRPPLRAVDGAHVACIRAEEP</sequence>
<dbReference type="InterPro" id="IPR050388">
    <property type="entry name" value="ABC_Ni/Peptide_Import"/>
</dbReference>
<dbReference type="NCBIfam" id="TIGR01727">
    <property type="entry name" value="oligo_HPY"/>
    <property type="match status" value="1"/>
</dbReference>
<dbReference type="EMBL" id="JBEPCU010000731">
    <property type="protein sequence ID" value="MER6981288.1"/>
    <property type="molecule type" value="Genomic_DNA"/>
</dbReference>
<dbReference type="InterPro" id="IPR003593">
    <property type="entry name" value="AAA+_ATPase"/>
</dbReference>
<keyword evidence="4" id="KW-1003">Cell membrane</keyword>
<dbReference type="PROSITE" id="PS50893">
    <property type="entry name" value="ABC_TRANSPORTER_2"/>
    <property type="match status" value="1"/>
</dbReference>
<proteinExistence type="inferred from homology"/>
<evidence type="ECO:0000256" key="1">
    <source>
        <dbReference type="ARBA" id="ARBA00004202"/>
    </source>
</evidence>
<dbReference type="InterPro" id="IPR027417">
    <property type="entry name" value="P-loop_NTPase"/>
</dbReference>
<keyword evidence="3" id="KW-0813">Transport</keyword>
<evidence type="ECO:0000313" key="10">
    <source>
        <dbReference type="Proteomes" id="UP001458415"/>
    </source>
</evidence>
<dbReference type="Pfam" id="PF08352">
    <property type="entry name" value="oligo_HPY"/>
    <property type="match status" value="1"/>
</dbReference>
<evidence type="ECO:0000256" key="6">
    <source>
        <dbReference type="ARBA" id="ARBA00022840"/>
    </source>
</evidence>